<organism evidence="1 2">
    <name type="scientific">Rubripirellula tenax</name>
    <dbReference type="NCBI Taxonomy" id="2528015"/>
    <lineage>
        <taxon>Bacteria</taxon>
        <taxon>Pseudomonadati</taxon>
        <taxon>Planctomycetota</taxon>
        <taxon>Planctomycetia</taxon>
        <taxon>Pirellulales</taxon>
        <taxon>Pirellulaceae</taxon>
        <taxon>Rubripirellula</taxon>
    </lineage>
</organism>
<proteinExistence type="predicted"/>
<dbReference type="Proteomes" id="UP000318288">
    <property type="component" value="Unassembled WGS sequence"/>
</dbReference>
<reference evidence="1 2" key="1">
    <citation type="submission" date="2019-02" db="EMBL/GenBank/DDBJ databases">
        <title>Deep-cultivation of Planctomycetes and their phenomic and genomic characterization uncovers novel biology.</title>
        <authorList>
            <person name="Wiegand S."/>
            <person name="Jogler M."/>
            <person name="Boedeker C."/>
            <person name="Pinto D."/>
            <person name="Vollmers J."/>
            <person name="Rivas-Marin E."/>
            <person name="Kohn T."/>
            <person name="Peeters S.H."/>
            <person name="Heuer A."/>
            <person name="Rast P."/>
            <person name="Oberbeckmann S."/>
            <person name="Bunk B."/>
            <person name="Jeske O."/>
            <person name="Meyerdierks A."/>
            <person name="Storesund J.E."/>
            <person name="Kallscheuer N."/>
            <person name="Luecker S."/>
            <person name="Lage O.M."/>
            <person name="Pohl T."/>
            <person name="Merkel B.J."/>
            <person name="Hornburger P."/>
            <person name="Mueller R.-W."/>
            <person name="Bruemmer F."/>
            <person name="Labrenz M."/>
            <person name="Spormann A.M."/>
            <person name="Op Den Camp H."/>
            <person name="Overmann J."/>
            <person name="Amann R."/>
            <person name="Jetten M.S.M."/>
            <person name="Mascher T."/>
            <person name="Medema M.H."/>
            <person name="Devos D.P."/>
            <person name="Kaster A.-K."/>
            <person name="Ovreas L."/>
            <person name="Rohde M."/>
            <person name="Galperin M.Y."/>
            <person name="Jogler C."/>
        </authorList>
    </citation>
    <scope>NUCLEOTIDE SEQUENCE [LARGE SCALE GENOMIC DNA]</scope>
    <source>
        <strain evidence="1 2">Poly51</strain>
    </source>
</reference>
<accession>A0A5C6ENN3</accession>
<comment type="caution">
    <text evidence="1">The sequence shown here is derived from an EMBL/GenBank/DDBJ whole genome shotgun (WGS) entry which is preliminary data.</text>
</comment>
<dbReference type="EMBL" id="SJPW01000006">
    <property type="protein sequence ID" value="TWU48969.1"/>
    <property type="molecule type" value="Genomic_DNA"/>
</dbReference>
<keyword evidence="2" id="KW-1185">Reference proteome</keyword>
<dbReference type="AlphaFoldDB" id="A0A5C6ENN3"/>
<gene>
    <name evidence="1" type="ORF">Poly51_48730</name>
</gene>
<name>A0A5C6ENN3_9BACT</name>
<evidence type="ECO:0000313" key="2">
    <source>
        <dbReference type="Proteomes" id="UP000318288"/>
    </source>
</evidence>
<evidence type="ECO:0000313" key="1">
    <source>
        <dbReference type="EMBL" id="TWU48969.1"/>
    </source>
</evidence>
<protein>
    <submittedName>
        <fullName evidence="1">Uncharacterized protein</fullName>
    </submittedName>
</protein>
<sequence>MNFESGSHITIACNGAAVETFCKWWLNSRRPLMRNVRRFV</sequence>